<dbReference type="KEGG" id="acan:ACA1_074090"/>
<protein>
    <submittedName>
        <fullName evidence="3">AT hook motif domain containing protein</fullName>
    </submittedName>
</protein>
<keyword evidence="4" id="KW-1185">Reference proteome</keyword>
<accession>L8HK90</accession>
<name>L8HK90_ACACF</name>
<feature type="coiled-coil region" evidence="1">
    <location>
        <begin position="255"/>
        <end position="303"/>
    </location>
</feature>
<dbReference type="RefSeq" id="XP_004358055.1">
    <property type="nucleotide sequence ID" value="XM_004357998.1"/>
</dbReference>
<feature type="compositionally biased region" description="Low complexity" evidence="2">
    <location>
        <begin position="186"/>
        <end position="244"/>
    </location>
</feature>
<proteinExistence type="predicted"/>
<feature type="compositionally biased region" description="Low complexity" evidence="2">
    <location>
        <begin position="123"/>
        <end position="139"/>
    </location>
</feature>
<sequence>MGRQHRLEALIVPTSDPHATPVGWRTLLARNANVKKRGRPRKSAAPGTPKGSKTDEDPSPCSKRARTGSEPKHALPAVLPRPTAAATTTPGTTSPNDSAIGHHSPPPSAAAPSEIPRLPPPSSLLRLGQQPDFPSTLSSTALPPLPPLSAAPAAPFLYPSFIISLFQNAAGITPLGTSTSPPPQPQQVQQALAAASLPRTTAAPAAAAAPLPTTTPTASPPQSTTPSTTPPTSSSASASAAAAAHPNGGFTEANLMHILDSIKEIRETNEQLRKEMTEIKSENALLKREKEELRAKLQEHLALKH</sequence>
<feature type="compositionally biased region" description="Basic residues" evidence="2">
    <location>
        <begin position="33"/>
        <end position="42"/>
    </location>
</feature>
<evidence type="ECO:0000256" key="2">
    <source>
        <dbReference type="SAM" id="MobiDB-lite"/>
    </source>
</evidence>
<reference evidence="3 4" key="1">
    <citation type="journal article" date="2013" name="Genome Biol.">
        <title>Genome of Acanthamoeba castellanii highlights extensive lateral gene transfer and early evolution of tyrosine kinase signaling.</title>
        <authorList>
            <person name="Clarke M."/>
            <person name="Lohan A.J."/>
            <person name="Liu B."/>
            <person name="Lagkouvardos I."/>
            <person name="Roy S."/>
            <person name="Zafar N."/>
            <person name="Bertelli C."/>
            <person name="Schilde C."/>
            <person name="Kianianmomeni A."/>
            <person name="Burglin T.R."/>
            <person name="Frech C."/>
            <person name="Turcotte B."/>
            <person name="Kopec K.O."/>
            <person name="Synnott J.M."/>
            <person name="Choo C."/>
            <person name="Paponov I."/>
            <person name="Finkler A."/>
            <person name="Soon Heng Tan C."/>
            <person name="Hutchins A.P."/>
            <person name="Weinmeier T."/>
            <person name="Rattei T."/>
            <person name="Chu J.S."/>
            <person name="Gimenez G."/>
            <person name="Irimia M."/>
            <person name="Rigden D.J."/>
            <person name="Fitzpatrick D.A."/>
            <person name="Lorenzo-Morales J."/>
            <person name="Bateman A."/>
            <person name="Chiu C.H."/>
            <person name="Tang P."/>
            <person name="Hegemann P."/>
            <person name="Fromm H."/>
            <person name="Raoult D."/>
            <person name="Greub G."/>
            <person name="Miranda-Saavedra D."/>
            <person name="Chen N."/>
            <person name="Nash P."/>
            <person name="Ginger M.L."/>
            <person name="Horn M."/>
            <person name="Schaap P."/>
            <person name="Caler L."/>
            <person name="Loftus B."/>
        </authorList>
    </citation>
    <scope>NUCLEOTIDE SEQUENCE [LARGE SCALE GENOMIC DNA]</scope>
    <source>
        <strain evidence="3 4">Neff</strain>
    </source>
</reference>
<feature type="region of interest" description="Disordered" evidence="2">
    <location>
        <begin position="174"/>
        <end position="248"/>
    </location>
</feature>
<feature type="region of interest" description="Disordered" evidence="2">
    <location>
        <begin position="29"/>
        <end position="139"/>
    </location>
</feature>
<evidence type="ECO:0000256" key="1">
    <source>
        <dbReference type="SAM" id="Coils"/>
    </source>
</evidence>
<feature type="compositionally biased region" description="Low complexity" evidence="2">
    <location>
        <begin position="74"/>
        <end position="95"/>
    </location>
</feature>
<organism evidence="3 4">
    <name type="scientific">Acanthamoeba castellanii (strain ATCC 30010 / Neff)</name>
    <dbReference type="NCBI Taxonomy" id="1257118"/>
    <lineage>
        <taxon>Eukaryota</taxon>
        <taxon>Amoebozoa</taxon>
        <taxon>Discosea</taxon>
        <taxon>Longamoebia</taxon>
        <taxon>Centramoebida</taxon>
        <taxon>Acanthamoebidae</taxon>
        <taxon>Acanthamoeba</taxon>
    </lineage>
</organism>
<dbReference type="GeneID" id="14926687"/>
<gene>
    <name evidence="3" type="ORF">ACA1_074090</name>
</gene>
<evidence type="ECO:0000313" key="4">
    <source>
        <dbReference type="Proteomes" id="UP000011083"/>
    </source>
</evidence>
<keyword evidence="1" id="KW-0175">Coiled coil</keyword>
<dbReference type="VEuPathDB" id="AmoebaDB:ACA1_074090"/>
<dbReference type="Proteomes" id="UP000011083">
    <property type="component" value="Unassembled WGS sequence"/>
</dbReference>
<dbReference type="AlphaFoldDB" id="L8HK90"/>
<evidence type="ECO:0000313" key="3">
    <source>
        <dbReference type="EMBL" id="ELR25622.1"/>
    </source>
</evidence>
<dbReference type="EMBL" id="KB007798">
    <property type="protein sequence ID" value="ELR25622.1"/>
    <property type="molecule type" value="Genomic_DNA"/>
</dbReference>